<proteinExistence type="predicted"/>
<keyword evidence="3" id="KW-1185">Reference proteome</keyword>
<keyword evidence="1" id="KW-0812">Transmembrane</keyword>
<evidence type="ECO:0000313" key="3">
    <source>
        <dbReference type="Proteomes" id="UP000831156"/>
    </source>
</evidence>
<sequence>MKDIIYDWYNTLCCYKTIHKINNYVKANREILNSQEKEIVYENKYVSHTIAILVALGIQTVFHNMKRLNIFRFRPYLPISFGILTSSSFLYVHNLYMSRKTINKLIHLYLMSTNEKGLCNKIDQIYKTEEPSDYSYLTRNIS</sequence>
<accession>A0ABY1ULV2</accession>
<keyword evidence="1" id="KW-0472">Membrane</keyword>
<keyword evidence="1" id="KW-1133">Transmembrane helix</keyword>
<dbReference type="EMBL" id="LT969431">
    <property type="protein sequence ID" value="SOV13373.1"/>
    <property type="molecule type" value="Genomic_DNA"/>
</dbReference>
<feature type="transmembrane region" description="Helical" evidence="1">
    <location>
        <begin position="45"/>
        <end position="64"/>
    </location>
</feature>
<feature type="transmembrane region" description="Helical" evidence="1">
    <location>
        <begin position="76"/>
        <end position="96"/>
    </location>
</feature>
<protein>
    <submittedName>
        <fullName evidence="2">Uncharacterized protein</fullName>
    </submittedName>
</protein>
<reference evidence="2" key="1">
    <citation type="submission" date="2016-09" db="EMBL/GenBank/DDBJ databases">
        <authorList>
            <consortium name="Pathogen Informatics"/>
            <person name="Sun Q."/>
            <person name="Inoue M."/>
        </authorList>
    </citation>
    <scope>NUCLEOTIDE SEQUENCE</scope>
</reference>
<evidence type="ECO:0000313" key="2">
    <source>
        <dbReference type="EMBL" id="SOV13373.1"/>
    </source>
</evidence>
<organism evidence="2 3">
    <name type="scientific">Plasmodium gaboni</name>
    <dbReference type="NCBI Taxonomy" id="647221"/>
    <lineage>
        <taxon>Eukaryota</taxon>
        <taxon>Sar</taxon>
        <taxon>Alveolata</taxon>
        <taxon>Apicomplexa</taxon>
        <taxon>Aconoidasida</taxon>
        <taxon>Haemosporida</taxon>
        <taxon>Plasmodiidae</taxon>
        <taxon>Plasmodium</taxon>
        <taxon>Plasmodium (Laverania)</taxon>
    </lineage>
</organism>
<gene>
    <name evidence="2" type="ORF">PGABG01_0810600</name>
</gene>
<dbReference type="Proteomes" id="UP000831156">
    <property type="component" value="Chromosome 8"/>
</dbReference>
<evidence type="ECO:0000256" key="1">
    <source>
        <dbReference type="SAM" id="Phobius"/>
    </source>
</evidence>
<name>A0ABY1ULV2_9APIC</name>